<feature type="compositionally biased region" description="Low complexity" evidence="1">
    <location>
        <begin position="336"/>
        <end position="375"/>
    </location>
</feature>
<keyword evidence="3" id="KW-1185">Reference proteome</keyword>
<dbReference type="AlphaFoldDB" id="A0A3N2PSJ9"/>
<organism evidence="2 3">
    <name type="scientific">Sodiomyces alkalinus (strain CBS 110278 / VKM F-3762 / F11)</name>
    <name type="common">Alkaliphilic filamentous fungus</name>
    <dbReference type="NCBI Taxonomy" id="1314773"/>
    <lineage>
        <taxon>Eukaryota</taxon>
        <taxon>Fungi</taxon>
        <taxon>Dikarya</taxon>
        <taxon>Ascomycota</taxon>
        <taxon>Pezizomycotina</taxon>
        <taxon>Sordariomycetes</taxon>
        <taxon>Hypocreomycetidae</taxon>
        <taxon>Glomerellales</taxon>
        <taxon>Plectosphaerellaceae</taxon>
        <taxon>Sodiomyces</taxon>
    </lineage>
</organism>
<reference evidence="2 3" key="1">
    <citation type="journal article" date="2018" name="Mol. Ecol.">
        <title>The obligate alkalophilic soda-lake fungus Sodiomyces alkalinus has shifted to a protein diet.</title>
        <authorList>
            <person name="Grum-Grzhimaylo A.A."/>
            <person name="Falkoski D.L."/>
            <person name="van den Heuvel J."/>
            <person name="Valero-Jimenez C.A."/>
            <person name="Min B."/>
            <person name="Choi I.G."/>
            <person name="Lipzen A."/>
            <person name="Daum C.G."/>
            <person name="Aanen D.K."/>
            <person name="Tsang A."/>
            <person name="Henrissat B."/>
            <person name="Bilanenko E.N."/>
            <person name="de Vries R.P."/>
            <person name="van Kan J.A.L."/>
            <person name="Grigoriev I.V."/>
            <person name="Debets A.J.M."/>
        </authorList>
    </citation>
    <scope>NUCLEOTIDE SEQUENCE [LARGE SCALE GENOMIC DNA]</scope>
    <source>
        <strain evidence="2 3">F11</strain>
    </source>
</reference>
<dbReference type="RefSeq" id="XP_028465266.1">
    <property type="nucleotide sequence ID" value="XM_028614340.1"/>
</dbReference>
<evidence type="ECO:0000256" key="1">
    <source>
        <dbReference type="SAM" id="MobiDB-lite"/>
    </source>
</evidence>
<feature type="compositionally biased region" description="Basic and acidic residues" evidence="1">
    <location>
        <begin position="394"/>
        <end position="418"/>
    </location>
</feature>
<dbReference type="OrthoDB" id="3641178at2759"/>
<dbReference type="Proteomes" id="UP000272025">
    <property type="component" value="Unassembled WGS sequence"/>
</dbReference>
<gene>
    <name evidence="2" type="ORF">SODALDRAFT_361168</name>
</gene>
<evidence type="ECO:0000313" key="2">
    <source>
        <dbReference type="EMBL" id="ROT37460.1"/>
    </source>
</evidence>
<proteinExistence type="predicted"/>
<name>A0A3N2PSJ9_SODAK</name>
<accession>A0A3N2PSJ9</accession>
<dbReference type="EMBL" id="ML119057">
    <property type="protein sequence ID" value="ROT37460.1"/>
    <property type="molecule type" value="Genomic_DNA"/>
</dbReference>
<sequence length="583" mass="63914">MLFAVVFMHELCQTQGRGRTLEVQMLRCISSLIPLNPWQCDDRGLLGHTLSFLIETLLYPSAPVCMTGLSRLQNAVVTGIPGSSICVPRQETFTTDGSVTYKVISLLRVASKSHPDLRRPPLAGITEMLLGDDPGQNVKATLRALSKGYASGIASQLLRVGRTHPFQQTSMSSLSSLLPLTLGPAIVGTHADSHDLPHAAVHKRIASLDSATPASKAIPQVPRRLSLQTQSSLPTLPSTSAEWNKAVSEVKRNYINRRYRACSARCCEILDNVKDVQTAVEPAYLIYLHFYAACSAEMLARPLNPSSPYRVKLLQQARSHYHRASELIRTADESVSRSARSSRSSSAATSRSSQHTPSSSLSSNNSSEVSSCLGSMYSPEDTIVTKLSPPPRPLPRDAPKKRVTFDDSHDKSDSEPNIRPDSPTLGLNCTLHAVKSPAEACSPSDIREQPRSRVLCSLPSTPEPPVEDDGGELSFSFIRERSIHRYCAILSTLRIQLASYLASIDAQLSPSVPATAGLRSRFSFSVPTRAASPEPLTSNDEMRAIQLRSRIERLRAAGWERPRFNARRYEELCDNVLSELSSY</sequence>
<feature type="region of interest" description="Disordered" evidence="1">
    <location>
        <begin position="328"/>
        <end position="425"/>
    </location>
</feature>
<dbReference type="GeneID" id="39582818"/>
<protein>
    <submittedName>
        <fullName evidence="2">Uncharacterized protein</fullName>
    </submittedName>
</protein>
<evidence type="ECO:0000313" key="3">
    <source>
        <dbReference type="Proteomes" id="UP000272025"/>
    </source>
</evidence>